<feature type="transmembrane region" description="Helical" evidence="1">
    <location>
        <begin position="50"/>
        <end position="72"/>
    </location>
</feature>
<evidence type="ECO:0000313" key="2">
    <source>
        <dbReference type="EMBL" id="TCK30975.1"/>
    </source>
</evidence>
<reference evidence="2 3" key="1">
    <citation type="submission" date="2019-03" db="EMBL/GenBank/DDBJ databases">
        <title>Genomic Encyclopedia of Type Strains, Phase IV (KMG-IV): sequencing the most valuable type-strain genomes for metagenomic binning, comparative biology and taxonomic classification.</title>
        <authorList>
            <person name="Goeker M."/>
        </authorList>
    </citation>
    <scope>NUCLEOTIDE SEQUENCE [LARGE SCALE GENOMIC DNA]</scope>
    <source>
        <strain evidence="2 3">DSM 101</strain>
    </source>
</reference>
<sequence>MVAVEFVRRHMQGSVPLARVFWWDMLLVGTLINLVAGGAALAAHVAGAPFWLAALIFLLPLPLNLLLILSVWRSTGKEAGGWSALARAASLVWLALMFVV</sequence>
<dbReference type="EMBL" id="SMFY01000001">
    <property type="protein sequence ID" value="TCK30975.1"/>
    <property type="molecule type" value="Genomic_DNA"/>
</dbReference>
<feature type="transmembrane region" description="Helical" evidence="1">
    <location>
        <begin position="21"/>
        <end position="44"/>
    </location>
</feature>
<evidence type="ECO:0000313" key="3">
    <source>
        <dbReference type="Proteomes" id="UP000295030"/>
    </source>
</evidence>
<gene>
    <name evidence="2" type="ORF">EV667_1080</name>
</gene>
<organism evidence="2 3">
    <name type="scientific">Ancylobacter aquaticus</name>
    <dbReference type="NCBI Taxonomy" id="100"/>
    <lineage>
        <taxon>Bacteria</taxon>
        <taxon>Pseudomonadati</taxon>
        <taxon>Pseudomonadota</taxon>
        <taxon>Alphaproteobacteria</taxon>
        <taxon>Hyphomicrobiales</taxon>
        <taxon>Xanthobacteraceae</taxon>
        <taxon>Ancylobacter</taxon>
    </lineage>
</organism>
<proteinExistence type="predicted"/>
<keyword evidence="1" id="KW-0812">Transmembrane</keyword>
<comment type="caution">
    <text evidence="2">The sequence shown here is derived from an EMBL/GenBank/DDBJ whole genome shotgun (WGS) entry which is preliminary data.</text>
</comment>
<protein>
    <recommendedName>
        <fullName evidence="4">DUF805 domain-containing protein</fullName>
    </recommendedName>
</protein>
<dbReference type="AlphaFoldDB" id="A0A4R1IAF5"/>
<name>A0A4R1IAF5_ANCAQ</name>
<dbReference type="Proteomes" id="UP000295030">
    <property type="component" value="Unassembled WGS sequence"/>
</dbReference>
<keyword evidence="1" id="KW-0472">Membrane</keyword>
<accession>A0A4R1IAF5</accession>
<keyword evidence="3" id="KW-1185">Reference proteome</keyword>
<evidence type="ECO:0000256" key="1">
    <source>
        <dbReference type="SAM" id="Phobius"/>
    </source>
</evidence>
<keyword evidence="1" id="KW-1133">Transmembrane helix</keyword>
<evidence type="ECO:0008006" key="4">
    <source>
        <dbReference type="Google" id="ProtNLM"/>
    </source>
</evidence>